<keyword evidence="3" id="KW-1185">Reference proteome</keyword>
<feature type="compositionally biased region" description="Basic and acidic residues" evidence="1">
    <location>
        <begin position="413"/>
        <end position="426"/>
    </location>
</feature>
<proteinExistence type="predicted"/>
<dbReference type="AlphaFoldDB" id="A0A1E3QWP2"/>
<gene>
    <name evidence="2" type="ORF">BABINDRAFT_159714</name>
</gene>
<feature type="region of interest" description="Disordered" evidence="1">
    <location>
        <begin position="413"/>
        <end position="435"/>
    </location>
</feature>
<dbReference type="PANTHER" id="PTHR31975:SF1">
    <property type="entry name" value="BUD SITE SELECTION PROTEIN 7-RELATED"/>
    <property type="match status" value="1"/>
</dbReference>
<dbReference type="GO" id="GO:0006874">
    <property type="term" value="P:intracellular calcium ion homeostasis"/>
    <property type="evidence" value="ECO:0007669"/>
    <property type="project" value="EnsemblFungi"/>
</dbReference>
<dbReference type="SUPFAM" id="SSF48452">
    <property type="entry name" value="TPR-like"/>
    <property type="match status" value="1"/>
</dbReference>
<dbReference type="GO" id="GO:0034044">
    <property type="term" value="C:exomer complex"/>
    <property type="evidence" value="ECO:0007669"/>
    <property type="project" value="EnsemblFungi"/>
</dbReference>
<dbReference type="Pfam" id="PF09295">
    <property type="entry name" value="ChAPs"/>
    <property type="match status" value="1"/>
</dbReference>
<sequence>MPQFNDLGPADLVHLTKTGNKHRYGTFFNTAGVDTSNSATIASHLMDVVKVFHGKPQTWFGKSKTYSIEKAVFCAFNAFSKVDARVTIHVPGSTEVTLVGANGPVEGSERLWLETYISSIARCLLTSGEDEEELNHVVETRRINPLTSVTGAETFFQAFEAMFWDGPRLGAACDVQVPSLTNNYLVDTFLKAVEVTRKFDTALEVLHRLQERDPRVISIVAQVLLMQDEEVKAIQTIAHGIRANPRNAALLILQAKYLMEKSQYAFALAAATQAVKASPSEFRPWEILTKVYVAMGEYEQALLTINSCPMFANKERYSFKRVTPVNRNNLHLPLPIDATLEAVTGLNAMAIQEEQLNADPSLMNLQATGLKSTFAAAYDLLTDIIHRIGWEKLLKVRTKVFVMEEEYRKGEGNESYLKDSTQKKDNNGTTAGDAGDSGFKTKRLCERWLDHLFMVLYDDLKVYTLWQTELLQFQAQNMEYKKSPLEWELLGLVATRLRHFKEASVAFTNALTGRFSVKSTRRLLKYFQKEKHKLVKLSQSGEETALAPAQIAKSLATLDTKIVEFSVNLTVWDHRWYIEYSPTLILALAGIVSEKGVTKVMNQIVAKYTSEGEGVVELMNDTFLLFEEFGFAGVDAS</sequence>
<protein>
    <submittedName>
        <fullName evidence="2">Uncharacterized protein</fullName>
    </submittedName>
</protein>
<dbReference type="EMBL" id="KV454427">
    <property type="protein sequence ID" value="ODQ81417.1"/>
    <property type="molecule type" value="Genomic_DNA"/>
</dbReference>
<name>A0A1E3QWP2_9ASCO</name>
<dbReference type="InterPro" id="IPR015374">
    <property type="entry name" value="ChAPs"/>
</dbReference>
<evidence type="ECO:0000313" key="2">
    <source>
        <dbReference type="EMBL" id="ODQ81417.1"/>
    </source>
</evidence>
<dbReference type="GeneID" id="30145692"/>
<organism evidence="2 3">
    <name type="scientific">Babjeviella inositovora NRRL Y-12698</name>
    <dbReference type="NCBI Taxonomy" id="984486"/>
    <lineage>
        <taxon>Eukaryota</taxon>
        <taxon>Fungi</taxon>
        <taxon>Dikarya</taxon>
        <taxon>Ascomycota</taxon>
        <taxon>Saccharomycotina</taxon>
        <taxon>Pichiomycetes</taxon>
        <taxon>Serinales incertae sedis</taxon>
        <taxon>Babjeviella</taxon>
    </lineage>
</organism>
<evidence type="ECO:0000256" key="1">
    <source>
        <dbReference type="SAM" id="MobiDB-lite"/>
    </source>
</evidence>
<dbReference type="RefSeq" id="XP_018986745.1">
    <property type="nucleotide sequence ID" value="XM_019127839.1"/>
</dbReference>
<dbReference type="GO" id="GO:0006896">
    <property type="term" value="P:Golgi to vacuole transport"/>
    <property type="evidence" value="ECO:0007669"/>
    <property type="project" value="EnsemblFungi"/>
</dbReference>
<dbReference type="OrthoDB" id="434695at2759"/>
<dbReference type="PANTHER" id="PTHR31975">
    <property type="entry name" value="BUD SITE SELECTION PROTEIN 7-RELATED"/>
    <property type="match status" value="1"/>
</dbReference>
<evidence type="ECO:0000313" key="3">
    <source>
        <dbReference type="Proteomes" id="UP000094336"/>
    </source>
</evidence>
<dbReference type="Proteomes" id="UP000094336">
    <property type="component" value="Unassembled WGS sequence"/>
</dbReference>
<dbReference type="Gene3D" id="1.25.40.10">
    <property type="entry name" value="Tetratricopeptide repeat domain"/>
    <property type="match status" value="1"/>
</dbReference>
<accession>A0A1E3QWP2</accession>
<dbReference type="InterPro" id="IPR011990">
    <property type="entry name" value="TPR-like_helical_dom_sf"/>
</dbReference>
<reference evidence="3" key="1">
    <citation type="submission" date="2016-05" db="EMBL/GenBank/DDBJ databases">
        <title>Comparative genomics of biotechnologically important yeasts.</title>
        <authorList>
            <consortium name="DOE Joint Genome Institute"/>
            <person name="Riley R."/>
            <person name="Haridas S."/>
            <person name="Wolfe K.H."/>
            <person name="Lopes M.R."/>
            <person name="Hittinger C.T."/>
            <person name="Goker M."/>
            <person name="Salamov A."/>
            <person name="Wisecaver J."/>
            <person name="Long T.M."/>
            <person name="Aerts A.L."/>
            <person name="Barry K."/>
            <person name="Choi C."/>
            <person name="Clum A."/>
            <person name="Coughlan A.Y."/>
            <person name="Deshpande S."/>
            <person name="Douglass A.P."/>
            <person name="Hanson S.J."/>
            <person name="Klenk H.-P."/>
            <person name="Labutti K."/>
            <person name="Lapidus A."/>
            <person name="Lindquist E."/>
            <person name="Lipzen A."/>
            <person name="Meier-Kolthoff J.P."/>
            <person name="Ohm R.A."/>
            <person name="Otillar R.P."/>
            <person name="Pangilinan J."/>
            <person name="Peng Y."/>
            <person name="Rokas A."/>
            <person name="Rosa C.A."/>
            <person name="Scheuner C."/>
            <person name="Sibirny A.A."/>
            <person name="Slot J.C."/>
            <person name="Stielow J.B."/>
            <person name="Sun H."/>
            <person name="Kurtzman C.P."/>
            <person name="Blackwell M."/>
            <person name="Grigoriev I.V."/>
            <person name="Jeffries T.W."/>
        </authorList>
    </citation>
    <scope>NUCLEOTIDE SEQUENCE [LARGE SCALE GENOMIC DNA]</scope>
    <source>
        <strain evidence="3">NRRL Y-12698</strain>
    </source>
</reference>
<dbReference type="GO" id="GO:0043001">
    <property type="term" value="P:Golgi to plasma membrane protein transport"/>
    <property type="evidence" value="ECO:0007669"/>
    <property type="project" value="EnsemblFungi"/>
</dbReference>
<dbReference type="STRING" id="984486.A0A1E3QWP2"/>